<reference evidence="10 11" key="1">
    <citation type="submission" date="2019-03" db="EMBL/GenBank/DDBJ databases">
        <title>First draft genome of Liparis tanakae, snailfish: a comprehensive survey of snailfish specific genes.</title>
        <authorList>
            <person name="Kim W."/>
            <person name="Song I."/>
            <person name="Jeong J.-H."/>
            <person name="Kim D."/>
            <person name="Kim S."/>
            <person name="Ryu S."/>
            <person name="Song J.Y."/>
            <person name="Lee S.K."/>
        </authorList>
    </citation>
    <scope>NUCLEOTIDE SEQUENCE [LARGE SCALE GENOMIC DNA]</scope>
    <source>
        <tissue evidence="10">Muscle</tissue>
    </source>
</reference>
<keyword evidence="5 10" id="KW-0689">Ribosomal protein</keyword>
<evidence type="ECO:0000313" key="11">
    <source>
        <dbReference type="Proteomes" id="UP000314294"/>
    </source>
</evidence>
<evidence type="ECO:0000256" key="7">
    <source>
        <dbReference type="ARBA" id="ARBA00035150"/>
    </source>
</evidence>
<name>A0A4Z2IR93_9TELE</name>
<dbReference type="FunFam" id="3.30.1230.20:FF:000001">
    <property type="entry name" value="40S ribosomal protein S21"/>
    <property type="match status" value="1"/>
</dbReference>
<dbReference type="EMBL" id="SRLO01000058">
    <property type="protein sequence ID" value="TNN80054.1"/>
    <property type="molecule type" value="Genomic_DNA"/>
</dbReference>
<dbReference type="Proteomes" id="UP000314294">
    <property type="component" value="Unassembled WGS sequence"/>
</dbReference>
<evidence type="ECO:0000256" key="8">
    <source>
        <dbReference type="ARBA" id="ARBA00035451"/>
    </source>
</evidence>
<evidence type="ECO:0000256" key="2">
    <source>
        <dbReference type="ARBA" id="ARBA00004514"/>
    </source>
</evidence>
<comment type="subunit">
    <text evidence="4">Component of the 40S small ribosomal subunit.</text>
</comment>
<dbReference type="InterPro" id="IPR001931">
    <property type="entry name" value="Ribosomal_eS21"/>
</dbReference>
<proteinExistence type="inferred from homology"/>
<dbReference type="PROSITE" id="PS00996">
    <property type="entry name" value="RIBOSOMAL_S21E"/>
    <property type="match status" value="1"/>
</dbReference>
<accession>A0A4Z2IR93</accession>
<dbReference type="OrthoDB" id="278325at2759"/>
<dbReference type="GO" id="GO:0006412">
    <property type="term" value="P:translation"/>
    <property type="evidence" value="ECO:0007669"/>
    <property type="project" value="InterPro"/>
</dbReference>
<evidence type="ECO:0000256" key="5">
    <source>
        <dbReference type="ARBA" id="ARBA00022980"/>
    </source>
</evidence>
<evidence type="ECO:0000313" key="10">
    <source>
        <dbReference type="EMBL" id="TNN80054.1"/>
    </source>
</evidence>
<dbReference type="GO" id="GO:0022626">
    <property type="term" value="C:cytosolic ribosome"/>
    <property type="evidence" value="ECO:0007669"/>
    <property type="project" value="UniProtKB-ARBA"/>
</dbReference>
<dbReference type="InterPro" id="IPR018279">
    <property type="entry name" value="Ribosomal_eS21_CS"/>
</dbReference>
<comment type="function">
    <text evidence="9">Component of the small ribosomal subunit. The ribosome is a large ribonucleoprotein complex responsible for the synthesis of proteins in the cell.</text>
</comment>
<evidence type="ECO:0000256" key="9">
    <source>
        <dbReference type="ARBA" id="ARBA00045746"/>
    </source>
</evidence>
<comment type="caution">
    <text evidence="10">The sequence shown here is derived from an EMBL/GenBank/DDBJ whole genome shotgun (WGS) entry which is preliminary data.</text>
</comment>
<evidence type="ECO:0000256" key="3">
    <source>
        <dbReference type="ARBA" id="ARBA00010228"/>
    </source>
</evidence>
<dbReference type="Pfam" id="PF01249">
    <property type="entry name" value="Ribosomal_S21e"/>
    <property type="match status" value="1"/>
</dbReference>
<keyword evidence="11" id="KW-1185">Reference proteome</keyword>
<evidence type="ECO:0000256" key="6">
    <source>
        <dbReference type="ARBA" id="ARBA00023274"/>
    </source>
</evidence>
<organism evidence="10 11">
    <name type="scientific">Liparis tanakae</name>
    <name type="common">Tanaka's snailfish</name>
    <dbReference type="NCBI Taxonomy" id="230148"/>
    <lineage>
        <taxon>Eukaryota</taxon>
        <taxon>Metazoa</taxon>
        <taxon>Chordata</taxon>
        <taxon>Craniata</taxon>
        <taxon>Vertebrata</taxon>
        <taxon>Euteleostomi</taxon>
        <taxon>Actinopterygii</taxon>
        <taxon>Neopterygii</taxon>
        <taxon>Teleostei</taxon>
        <taxon>Neoteleostei</taxon>
        <taxon>Acanthomorphata</taxon>
        <taxon>Eupercaria</taxon>
        <taxon>Perciformes</taxon>
        <taxon>Cottioidei</taxon>
        <taxon>Cottales</taxon>
        <taxon>Liparidae</taxon>
        <taxon>Liparis</taxon>
    </lineage>
</organism>
<evidence type="ECO:0000256" key="1">
    <source>
        <dbReference type="ARBA" id="ARBA00004427"/>
    </source>
</evidence>
<dbReference type="Gene3D" id="3.30.1230.20">
    <property type="match status" value="1"/>
</dbReference>
<dbReference type="GO" id="GO:0005791">
    <property type="term" value="C:rough endoplasmic reticulum"/>
    <property type="evidence" value="ECO:0007669"/>
    <property type="project" value="UniProtKB-SubCell"/>
</dbReference>
<dbReference type="GO" id="GO:1990904">
    <property type="term" value="C:ribonucleoprotein complex"/>
    <property type="evidence" value="ECO:0007669"/>
    <property type="project" value="UniProtKB-KW"/>
</dbReference>
<gene>
    <name evidence="10" type="primary">rps21</name>
    <name evidence="10" type="ORF">EYF80_009705</name>
</gene>
<protein>
    <recommendedName>
        <fullName evidence="7">Small ribosomal subunit protein eS21</fullName>
    </recommendedName>
    <alternativeName>
        <fullName evidence="8">40S ribosomal protein S21</fullName>
    </alternativeName>
</protein>
<dbReference type="PANTHER" id="PTHR10442">
    <property type="entry name" value="40S RIBOSOMAL PROTEIN S21"/>
    <property type="match status" value="1"/>
</dbReference>
<sequence length="141" mass="15610">MQGVHTLLAIWGSSCVVPTPSQQVARDKYVYFRISSSSFPVGHLSYTICRRPPEQPVNMQNDSGEFVDLYIPRKCSASNRIIGAKDHASVQINIAEVDKVTGRFNGQFKTYAICGAIRRMGESDDSILRLAKNDSVVTKSL</sequence>
<dbReference type="InterPro" id="IPR038579">
    <property type="entry name" value="Ribosomal_eS21_sf"/>
</dbReference>
<comment type="similarity">
    <text evidence="3">Belongs to the eukaryotic ribosomal protein eS21 family.</text>
</comment>
<dbReference type="AlphaFoldDB" id="A0A4Z2IR93"/>
<comment type="subcellular location">
    <subcellularLocation>
        <location evidence="2">Cytoplasm</location>
        <location evidence="2">Cytosol</location>
    </subcellularLocation>
    <subcellularLocation>
        <location evidence="1">Rough endoplasmic reticulum</location>
    </subcellularLocation>
</comment>
<keyword evidence="6" id="KW-0687">Ribonucleoprotein</keyword>
<evidence type="ECO:0000256" key="4">
    <source>
        <dbReference type="ARBA" id="ARBA00011542"/>
    </source>
</evidence>
<dbReference type="GO" id="GO:0003735">
    <property type="term" value="F:structural constituent of ribosome"/>
    <property type="evidence" value="ECO:0007669"/>
    <property type="project" value="InterPro"/>
</dbReference>